<comment type="caution">
    <text evidence="1">The sequence shown here is derived from an EMBL/GenBank/DDBJ whole genome shotgun (WGS) entry which is preliminary data.</text>
</comment>
<dbReference type="AlphaFoldDB" id="A0AAW0M651"/>
<gene>
    <name evidence="1" type="ORF">CFP56_011528</name>
</gene>
<reference evidence="1" key="2">
    <citation type="journal article" date="2018" name="Sci. Data">
        <title>The draft genome sequence of cork oak.</title>
        <authorList>
            <person name="Ramos A.M."/>
            <person name="Usie A."/>
            <person name="Barbosa P."/>
            <person name="Barros P.M."/>
            <person name="Capote T."/>
            <person name="Chaves I."/>
            <person name="Simoes F."/>
            <person name="Abreu I."/>
            <person name="Carrasquinho I."/>
            <person name="Faro C."/>
            <person name="Guimaraes J.B."/>
            <person name="Mendonca D."/>
            <person name="Nobrega F."/>
            <person name="Rodrigues L."/>
            <person name="Saibo N.J.M."/>
            <person name="Varela M.C."/>
            <person name="Egas C."/>
            <person name="Matos J."/>
            <person name="Miguel C.M."/>
            <person name="Oliveira M.M."/>
            <person name="Ricardo C.P."/>
            <person name="Goncalves S."/>
        </authorList>
    </citation>
    <scope>NUCLEOTIDE SEQUENCE [LARGE SCALE GENOMIC DNA]</scope>
    <source>
        <strain evidence="1">HL8</strain>
    </source>
</reference>
<name>A0AAW0M651_QUESU</name>
<reference evidence="1" key="1">
    <citation type="submission" date="2017-12" db="EMBL/GenBank/DDBJ databases">
        <authorList>
            <person name="Barbosa P."/>
            <person name="Usie A."/>
            <person name="Ramos A.M."/>
        </authorList>
    </citation>
    <scope>NUCLEOTIDE SEQUENCE</scope>
    <source>
        <strain evidence="1">HL8</strain>
        <tissue evidence="1">Leaves</tissue>
    </source>
</reference>
<evidence type="ECO:0000313" key="1">
    <source>
        <dbReference type="EMBL" id="KAK7858554.1"/>
    </source>
</evidence>
<dbReference type="EMBL" id="PKMF04000018">
    <property type="protein sequence ID" value="KAK7858554.1"/>
    <property type="molecule type" value="Genomic_DNA"/>
</dbReference>
<accession>A0AAW0M651</accession>
<sequence length="95" mass="10537">MSGLSTCSSSIDNAVSSTQNCLNQARLILQDQELNDHYDLCRARLIDLLSEAESFRHENAELRLANAKLLKLLSSQASFHNLLLSSSYPTEAIVK</sequence>
<proteinExistence type="predicted"/>
<organism evidence="1">
    <name type="scientific">Quercus suber</name>
    <name type="common">Cork oak</name>
    <dbReference type="NCBI Taxonomy" id="58331"/>
    <lineage>
        <taxon>Eukaryota</taxon>
        <taxon>Viridiplantae</taxon>
        <taxon>Streptophyta</taxon>
        <taxon>Embryophyta</taxon>
        <taxon>Tracheophyta</taxon>
        <taxon>Spermatophyta</taxon>
        <taxon>Magnoliopsida</taxon>
        <taxon>eudicotyledons</taxon>
        <taxon>Gunneridae</taxon>
        <taxon>Pentapetalae</taxon>
        <taxon>rosids</taxon>
        <taxon>fabids</taxon>
        <taxon>Fagales</taxon>
        <taxon>Fagaceae</taxon>
        <taxon>Quercus</taxon>
    </lineage>
</organism>
<reference evidence="1" key="3">
    <citation type="submission" date="2023-07" db="EMBL/GenBank/DDBJ databases">
        <title>An improved reference 1 genome and first organelle genomes of Quercus suber.</title>
        <authorList>
            <consortium name="Genosuber Consortium"/>
            <person name="Usie A."/>
            <person name="Serra O."/>
            <person name="Barros P."/>
        </authorList>
    </citation>
    <scope>NUCLEOTIDE SEQUENCE</scope>
    <source>
        <strain evidence="1">HL8</strain>
        <tissue evidence="1">Leaves</tissue>
    </source>
</reference>
<protein>
    <submittedName>
        <fullName evidence="1">Zinc finger ccch domain-containing protein 14</fullName>
    </submittedName>
</protein>